<evidence type="ECO:0000256" key="7">
    <source>
        <dbReference type="ARBA" id="ARBA00023288"/>
    </source>
</evidence>
<evidence type="ECO:0000256" key="2">
    <source>
        <dbReference type="ARBA" id="ARBA00007886"/>
    </source>
</evidence>
<dbReference type="InterPro" id="IPR057336">
    <property type="entry name" value="GerAC_N"/>
</dbReference>
<evidence type="ECO:0000259" key="9">
    <source>
        <dbReference type="Pfam" id="PF25198"/>
    </source>
</evidence>
<keyword evidence="5" id="KW-0472">Membrane</keyword>
<dbReference type="GO" id="GO:0016020">
    <property type="term" value="C:membrane"/>
    <property type="evidence" value="ECO:0007669"/>
    <property type="project" value="UniProtKB-SubCell"/>
</dbReference>
<gene>
    <name evidence="10" type="ORF">GZH47_24265</name>
</gene>
<keyword evidence="11" id="KW-1185">Reference proteome</keyword>
<dbReference type="GO" id="GO:0009847">
    <property type="term" value="P:spore germination"/>
    <property type="evidence" value="ECO:0007669"/>
    <property type="project" value="InterPro"/>
</dbReference>
<dbReference type="Gene3D" id="3.30.300.210">
    <property type="entry name" value="Nutrient germinant receptor protein C, domain 3"/>
    <property type="match status" value="1"/>
</dbReference>
<dbReference type="PANTHER" id="PTHR35789:SF1">
    <property type="entry name" value="SPORE GERMINATION PROTEIN B3"/>
    <property type="match status" value="1"/>
</dbReference>
<dbReference type="Proteomes" id="UP000479114">
    <property type="component" value="Chromosome"/>
</dbReference>
<name>A0A6C0P7I2_9BACL</name>
<comment type="subcellular location">
    <subcellularLocation>
        <location evidence="1">Membrane</location>
        <topology evidence="1">Lipid-anchor</topology>
    </subcellularLocation>
</comment>
<dbReference type="KEGG" id="prz:GZH47_24265"/>
<keyword evidence="6" id="KW-0564">Palmitate</keyword>
<dbReference type="Pfam" id="PF05504">
    <property type="entry name" value="Spore_GerAC"/>
    <property type="match status" value="1"/>
</dbReference>
<dbReference type="InterPro" id="IPR038501">
    <property type="entry name" value="Spore_GerAC_C_sf"/>
</dbReference>
<feature type="domain" description="Spore germination GerAC-like C-terminal" evidence="8">
    <location>
        <begin position="201"/>
        <end position="352"/>
    </location>
</feature>
<dbReference type="PROSITE" id="PS51257">
    <property type="entry name" value="PROKAR_LIPOPROTEIN"/>
    <property type="match status" value="1"/>
</dbReference>
<dbReference type="InterPro" id="IPR008844">
    <property type="entry name" value="Spore_GerAC-like"/>
</dbReference>
<protein>
    <submittedName>
        <fullName evidence="10">Ger(X)C family spore germination protein</fullName>
    </submittedName>
</protein>
<proteinExistence type="inferred from homology"/>
<evidence type="ECO:0000256" key="4">
    <source>
        <dbReference type="ARBA" id="ARBA00022729"/>
    </source>
</evidence>
<sequence length="357" mass="40614">MGQSIKHAWRITSIVGCLGVLCGCWDNRDIDHRSLPVTMGLAYHDNLYDVVLQIPEPQSNGTNIRIIKQSGKTINEAVDKISERMESSVDLLHLKLILIEKGYAQQGLTDSISSFMRSRDISPKAIIAICNEDLGPFFDFVKKSMSPKGTTLYDCFEKNAGWNPQMALTHIWQVYRSIHSYTRDIAIPVIKSGKSGTIDYEGSAIIKNGKMIDQITPEETLLFNSFTGQSAQGKIEVMDKASVLVLKSSMHHHSKLIRDTPYLDVQITMKVSILETKGSVSSEVIKQELKEILTKRFNRMFRKTQVREADILGLGQYYRNKIPRTKLRHWRTEYLPKLRLNLKVKTIIQNEGNTKLE</sequence>
<dbReference type="InterPro" id="IPR046953">
    <property type="entry name" value="Spore_GerAC-like_C"/>
</dbReference>
<evidence type="ECO:0000256" key="6">
    <source>
        <dbReference type="ARBA" id="ARBA00023139"/>
    </source>
</evidence>
<keyword evidence="7" id="KW-0449">Lipoprotein</keyword>
<dbReference type="AlphaFoldDB" id="A0A6C0P7I2"/>
<evidence type="ECO:0000256" key="5">
    <source>
        <dbReference type="ARBA" id="ARBA00023136"/>
    </source>
</evidence>
<accession>A0A6C0P7I2</accession>
<dbReference type="NCBIfam" id="TIGR02887">
    <property type="entry name" value="spore_ger_x_C"/>
    <property type="match status" value="1"/>
</dbReference>
<evidence type="ECO:0000313" key="11">
    <source>
        <dbReference type="Proteomes" id="UP000479114"/>
    </source>
</evidence>
<dbReference type="RefSeq" id="WP_162643601.1">
    <property type="nucleotide sequence ID" value="NZ_CP048286.1"/>
</dbReference>
<reference evidence="10 11" key="1">
    <citation type="submission" date="2020-02" db="EMBL/GenBank/DDBJ databases">
        <title>Paenibacillus sp. nov., isolated from rhizosphere soil of tomato.</title>
        <authorList>
            <person name="Weon H.-Y."/>
            <person name="Lee S.A."/>
        </authorList>
    </citation>
    <scope>NUCLEOTIDE SEQUENCE [LARGE SCALE GENOMIC DNA]</scope>
    <source>
        <strain evidence="10 11">14171R-81</strain>
    </source>
</reference>
<evidence type="ECO:0000313" key="10">
    <source>
        <dbReference type="EMBL" id="QHW33603.1"/>
    </source>
</evidence>
<comment type="similarity">
    <text evidence="2">Belongs to the GerABKC lipoprotein family.</text>
</comment>
<evidence type="ECO:0000256" key="3">
    <source>
        <dbReference type="ARBA" id="ARBA00022544"/>
    </source>
</evidence>
<evidence type="ECO:0000256" key="1">
    <source>
        <dbReference type="ARBA" id="ARBA00004635"/>
    </source>
</evidence>
<keyword evidence="4" id="KW-0732">Signal</keyword>
<dbReference type="Pfam" id="PF25198">
    <property type="entry name" value="Spore_GerAC_N"/>
    <property type="match status" value="1"/>
</dbReference>
<organism evidence="10 11">
    <name type="scientific">Paenibacillus rhizovicinus</name>
    <dbReference type="NCBI Taxonomy" id="2704463"/>
    <lineage>
        <taxon>Bacteria</taxon>
        <taxon>Bacillati</taxon>
        <taxon>Bacillota</taxon>
        <taxon>Bacilli</taxon>
        <taxon>Bacillales</taxon>
        <taxon>Paenibacillaceae</taxon>
        <taxon>Paenibacillus</taxon>
    </lineage>
</organism>
<feature type="domain" description="Spore germination protein N-terminal" evidence="9">
    <location>
        <begin position="26"/>
        <end position="191"/>
    </location>
</feature>
<evidence type="ECO:0000259" key="8">
    <source>
        <dbReference type="Pfam" id="PF05504"/>
    </source>
</evidence>
<keyword evidence="3" id="KW-0309">Germination</keyword>
<dbReference type="EMBL" id="CP048286">
    <property type="protein sequence ID" value="QHW33603.1"/>
    <property type="molecule type" value="Genomic_DNA"/>
</dbReference>
<dbReference type="PANTHER" id="PTHR35789">
    <property type="entry name" value="SPORE GERMINATION PROTEIN B3"/>
    <property type="match status" value="1"/>
</dbReference>